<evidence type="ECO:0000313" key="1">
    <source>
        <dbReference type="EMBL" id="MFC3812789.1"/>
    </source>
</evidence>
<evidence type="ECO:0008006" key="3">
    <source>
        <dbReference type="Google" id="ProtNLM"/>
    </source>
</evidence>
<dbReference type="EMBL" id="JBHRYQ010000001">
    <property type="protein sequence ID" value="MFC3812789.1"/>
    <property type="molecule type" value="Genomic_DNA"/>
</dbReference>
<reference evidence="2" key="1">
    <citation type="journal article" date="2019" name="Int. J. Syst. Evol. Microbiol.">
        <title>The Global Catalogue of Microorganisms (GCM) 10K type strain sequencing project: providing services to taxonomists for standard genome sequencing and annotation.</title>
        <authorList>
            <consortium name="The Broad Institute Genomics Platform"/>
            <consortium name="The Broad Institute Genome Sequencing Center for Infectious Disease"/>
            <person name="Wu L."/>
            <person name="Ma J."/>
        </authorList>
    </citation>
    <scope>NUCLEOTIDE SEQUENCE [LARGE SCALE GENOMIC DNA]</scope>
    <source>
        <strain evidence="2">CECT 7956</strain>
    </source>
</reference>
<keyword evidence="2" id="KW-1185">Reference proteome</keyword>
<protein>
    <recommendedName>
        <fullName evidence="3">Porin</fullName>
    </recommendedName>
</protein>
<comment type="caution">
    <text evidence="1">The sequence shown here is derived from an EMBL/GenBank/DDBJ whole genome shotgun (WGS) entry which is preliminary data.</text>
</comment>
<dbReference type="Proteomes" id="UP001595616">
    <property type="component" value="Unassembled WGS sequence"/>
</dbReference>
<sequence>MKTYIKVVFFLIILVPSLGFGQAIKNGKLYLNEDGSHYVKLTLNTQIWMRAGEYNPGSTIFGSPKKGGVDIGIRRYRVQFMSQITDRVFVYSQFGENNFNNIADRKQGFFVHDAMADYAVIPKKLSLGGGLSAWSGLARFASPSVGTIMGIDAPLFQQSTNDVTDQFLRKLSVFAKGKLGKLDYRVAMAQPMAIQKSAGYNAAITTNSSFSGLPPKMQWNSYLQYQFKEQESNQTPYMTGTYLGTKKVFNVGAGIVYQAKAMNHIGDNLKDTVQTNMLQIAADVFYDAPLKEDGSAISIYANASHFDFGKNYFRNQSVMNPANGTGSGSSLNGSGFGYPAIGTGNVYYTQVGYKTKNNLIGKTSLMPYVSLQVSDLQKLQKPMTFYSAGVNWLLAGHTSKFTVAFENRPIFNNDATQMSRKTNLVLQYQVYLN</sequence>
<dbReference type="RefSeq" id="WP_379839692.1">
    <property type="nucleotide sequence ID" value="NZ_JBHRYQ010000001.1"/>
</dbReference>
<organism evidence="1 2">
    <name type="scientific">Lacihabitans lacunae</name>
    <dbReference type="NCBI Taxonomy" id="1028214"/>
    <lineage>
        <taxon>Bacteria</taxon>
        <taxon>Pseudomonadati</taxon>
        <taxon>Bacteroidota</taxon>
        <taxon>Cytophagia</taxon>
        <taxon>Cytophagales</taxon>
        <taxon>Leadbetterellaceae</taxon>
        <taxon>Lacihabitans</taxon>
    </lineage>
</organism>
<evidence type="ECO:0000313" key="2">
    <source>
        <dbReference type="Proteomes" id="UP001595616"/>
    </source>
</evidence>
<name>A0ABV7Z023_9BACT</name>
<proteinExistence type="predicted"/>
<accession>A0ABV7Z023</accession>
<gene>
    <name evidence="1" type="ORF">ACFOOI_19150</name>
</gene>